<reference evidence="6" key="1">
    <citation type="submission" date="2020-03" db="EMBL/GenBank/DDBJ databases">
        <title>Genome of Pelagibius litoralis DSM 21314T.</title>
        <authorList>
            <person name="Wang G."/>
        </authorList>
    </citation>
    <scope>NUCLEOTIDE SEQUENCE</scope>
    <source>
        <strain evidence="6">DSM 21314</strain>
    </source>
</reference>
<dbReference type="InterPro" id="IPR006311">
    <property type="entry name" value="TAT_signal"/>
</dbReference>
<dbReference type="PRINTS" id="PR00337">
    <property type="entry name" value="LEUILEVALBP"/>
</dbReference>
<keyword evidence="3" id="KW-0732">Signal</keyword>
<dbReference type="InterPro" id="IPR000709">
    <property type="entry name" value="Leu_Ile_Val-bd"/>
</dbReference>
<keyword evidence="4" id="KW-0029">Amino-acid transport</keyword>
<dbReference type="RefSeq" id="WP_167221563.1">
    <property type="nucleotide sequence ID" value="NZ_JAAQPH010000002.1"/>
</dbReference>
<comment type="caution">
    <text evidence="6">The sequence shown here is derived from an EMBL/GenBank/DDBJ whole genome shotgun (WGS) entry which is preliminary data.</text>
</comment>
<dbReference type="GO" id="GO:0006865">
    <property type="term" value="P:amino acid transport"/>
    <property type="evidence" value="ECO:0007669"/>
    <property type="project" value="UniProtKB-KW"/>
</dbReference>
<comment type="similarity">
    <text evidence="1">Belongs to the leucine-binding protein family.</text>
</comment>
<proteinExistence type="inferred from homology"/>
<dbReference type="InterPro" id="IPR028082">
    <property type="entry name" value="Peripla_BP_I"/>
</dbReference>
<keyword evidence="7" id="KW-1185">Reference proteome</keyword>
<dbReference type="PANTHER" id="PTHR47628:SF1">
    <property type="entry name" value="ALIPHATIC AMIDASE EXPRESSION-REGULATING PROTEIN"/>
    <property type="match status" value="1"/>
</dbReference>
<dbReference type="InterPro" id="IPR028081">
    <property type="entry name" value="Leu-bd"/>
</dbReference>
<sequence>MGKSNKNQPKGLSRRSVLAAGTAAAGLAALPGLTTAVRAADAVKVGAVLPFSGGLELFGNQAKLGIDLAVKEINDAGGIMGQPLEVLYEDNKTDPKTSVEKTTKLIRGDGVVALTGPITSNARDAMTATVKRLKTPLLYATNYEGGACDRYLFSFNTVPNQELAKLLPYLQENVGGSTYMFGADYVWPQKMFDAARTLVEGQGGSVAGVEFTPWGVKEFAPVIRRIADSGAKTLLFALPGGDGITFIKQAEAFGLFEKVTVGFLGFAETYLGAFGPGGGQNMWVTVPFVASNESPGVKDFVARIRASAGDSVPISHYVMTHYNAINALRDALVRQGTVSREAVVDGLEGLIVASPAGPVTIGAADHHVTLPMFLAKTEGDGLKTVQDLGRLAPEAGCS</sequence>
<evidence type="ECO:0000313" key="6">
    <source>
        <dbReference type="EMBL" id="NIA67735.1"/>
    </source>
</evidence>
<keyword evidence="2" id="KW-0813">Transport</keyword>
<evidence type="ECO:0000256" key="2">
    <source>
        <dbReference type="ARBA" id="ARBA00022448"/>
    </source>
</evidence>
<evidence type="ECO:0000313" key="7">
    <source>
        <dbReference type="Proteomes" id="UP000761264"/>
    </source>
</evidence>
<dbReference type="EMBL" id="JAAQPH010000002">
    <property type="protein sequence ID" value="NIA67735.1"/>
    <property type="molecule type" value="Genomic_DNA"/>
</dbReference>
<dbReference type="SUPFAM" id="SSF53822">
    <property type="entry name" value="Periplasmic binding protein-like I"/>
    <property type="match status" value="1"/>
</dbReference>
<accession>A0A967C3D2</accession>
<dbReference type="AlphaFoldDB" id="A0A967C3D2"/>
<dbReference type="Gene3D" id="3.40.50.2300">
    <property type="match status" value="2"/>
</dbReference>
<dbReference type="PROSITE" id="PS51318">
    <property type="entry name" value="TAT"/>
    <property type="match status" value="1"/>
</dbReference>
<evidence type="ECO:0000256" key="1">
    <source>
        <dbReference type="ARBA" id="ARBA00010062"/>
    </source>
</evidence>
<evidence type="ECO:0000259" key="5">
    <source>
        <dbReference type="Pfam" id="PF13458"/>
    </source>
</evidence>
<dbReference type="PANTHER" id="PTHR47628">
    <property type="match status" value="1"/>
</dbReference>
<name>A0A967C3D2_9PROT</name>
<dbReference type="Proteomes" id="UP000761264">
    <property type="component" value="Unassembled WGS sequence"/>
</dbReference>
<organism evidence="6 7">
    <name type="scientific">Pelagibius litoralis</name>
    <dbReference type="NCBI Taxonomy" id="374515"/>
    <lineage>
        <taxon>Bacteria</taxon>
        <taxon>Pseudomonadati</taxon>
        <taxon>Pseudomonadota</taxon>
        <taxon>Alphaproteobacteria</taxon>
        <taxon>Rhodospirillales</taxon>
        <taxon>Rhodovibrionaceae</taxon>
        <taxon>Pelagibius</taxon>
    </lineage>
</organism>
<gene>
    <name evidence="6" type="ORF">HBA54_03955</name>
</gene>
<evidence type="ECO:0000256" key="4">
    <source>
        <dbReference type="ARBA" id="ARBA00022970"/>
    </source>
</evidence>
<protein>
    <submittedName>
        <fullName evidence="6">ABC transporter substrate-binding protein</fullName>
    </submittedName>
</protein>
<dbReference type="Pfam" id="PF13458">
    <property type="entry name" value="Peripla_BP_6"/>
    <property type="match status" value="1"/>
</dbReference>
<evidence type="ECO:0000256" key="3">
    <source>
        <dbReference type="ARBA" id="ARBA00022729"/>
    </source>
</evidence>
<dbReference type="CDD" id="cd06331">
    <property type="entry name" value="PBP1_AmiC-like"/>
    <property type="match status" value="1"/>
</dbReference>
<feature type="domain" description="Leucine-binding protein" evidence="5">
    <location>
        <begin position="43"/>
        <end position="379"/>
    </location>
</feature>